<name>A0A067N1L6_BOTB1</name>
<keyword evidence="1" id="KW-0819">tRNA processing</keyword>
<evidence type="ECO:0000259" key="4">
    <source>
        <dbReference type="PROSITE" id="PS51747"/>
    </source>
</evidence>
<dbReference type="PANTHER" id="PTHR11079">
    <property type="entry name" value="CYTOSINE DEAMINASE FAMILY MEMBER"/>
    <property type="match status" value="1"/>
</dbReference>
<dbReference type="PANTHER" id="PTHR11079:SF156">
    <property type="entry name" value="INACTIVE TRNA-SPECIFIC ADENOSINE DEAMINASE-LIKE PROTEIN 3-RELATED"/>
    <property type="match status" value="1"/>
</dbReference>
<proteinExistence type="inferred from homology"/>
<dbReference type="SUPFAM" id="SSF53927">
    <property type="entry name" value="Cytidine deaminase-like"/>
    <property type="match status" value="1"/>
</dbReference>
<dbReference type="InterPro" id="IPR016193">
    <property type="entry name" value="Cytidine_deaminase-like"/>
</dbReference>
<dbReference type="InParanoid" id="A0A067N1L6"/>
<sequence length="321" mass="35456">MPFTRMRLSVDDDEELDGQVKLMDVWAVDMRDSKQTSQMIAFIKKADRELESLKHLKRARRSLDPTTNEPKVTVLLAPTTTTLPILPEGTLKPYTVSVPRFGSSTPEQIPLKNAFWPTVYAPSQVTREPEWSKEGVEWVRRGIERVVGEARRAKSLGELPVACYVASPERPEISYLSTDTRISTAHPLRHAVINTIKTIAAALPPSDDPSGPAPTPATPPTAAEDLGPPKPPARNGEAYLLTNLTLFTTHEPCIMCTMALLHSRLKQIFFVYDMPRTGGCGGCAGVVGLRGVNHRFTVWKWTEKLSELDGGDLCVDESVDI</sequence>
<comment type="similarity">
    <text evidence="2">Belongs to the cytidine and deoxycytidylate deaminase family. ADAT3 subfamily.</text>
</comment>
<dbReference type="FunCoup" id="A0A067N1L6">
    <property type="interactions" value="367"/>
</dbReference>
<dbReference type="OrthoDB" id="3180714at2759"/>
<keyword evidence="6" id="KW-1185">Reference proteome</keyword>
<accession>A0A067N1L6</accession>
<dbReference type="EMBL" id="KL198017">
    <property type="protein sequence ID" value="KDQ20810.1"/>
    <property type="molecule type" value="Genomic_DNA"/>
</dbReference>
<dbReference type="GO" id="GO:0008033">
    <property type="term" value="P:tRNA processing"/>
    <property type="evidence" value="ECO:0007669"/>
    <property type="project" value="UniProtKB-KW"/>
</dbReference>
<dbReference type="PROSITE" id="PS51747">
    <property type="entry name" value="CYT_DCMP_DEAMINASES_2"/>
    <property type="match status" value="1"/>
</dbReference>
<reference evidence="6" key="1">
    <citation type="journal article" date="2014" name="Proc. Natl. Acad. Sci. U.S.A.">
        <title>Extensive sampling of basidiomycete genomes demonstrates inadequacy of the white-rot/brown-rot paradigm for wood decay fungi.</title>
        <authorList>
            <person name="Riley R."/>
            <person name="Salamov A.A."/>
            <person name="Brown D.W."/>
            <person name="Nagy L.G."/>
            <person name="Floudas D."/>
            <person name="Held B.W."/>
            <person name="Levasseur A."/>
            <person name="Lombard V."/>
            <person name="Morin E."/>
            <person name="Otillar R."/>
            <person name="Lindquist E.A."/>
            <person name="Sun H."/>
            <person name="LaButti K.M."/>
            <person name="Schmutz J."/>
            <person name="Jabbour D."/>
            <person name="Luo H."/>
            <person name="Baker S.E."/>
            <person name="Pisabarro A.G."/>
            <person name="Walton J.D."/>
            <person name="Blanchette R.A."/>
            <person name="Henrissat B."/>
            <person name="Martin F."/>
            <person name="Cullen D."/>
            <person name="Hibbett D.S."/>
            <person name="Grigoriev I.V."/>
        </authorList>
    </citation>
    <scope>NUCLEOTIDE SEQUENCE [LARGE SCALE GENOMIC DNA]</scope>
    <source>
        <strain evidence="6">FD-172 SS1</strain>
    </source>
</reference>
<dbReference type="Pfam" id="PF00383">
    <property type="entry name" value="dCMP_cyt_deam_1"/>
    <property type="match status" value="1"/>
</dbReference>
<dbReference type="GO" id="GO:0052717">
    <property type="term" value="F:tRNA-specific adenosine-34 deaminase activity"/>
    <property type="evidence" value="ECO:0007669"/>
    <property type="project" value="TreeGrafter"/>
</dbReference>
<dbReference type="Proteomes" id="UP000027195">
    <property type="component" value="Unassembled WGS sequence"/>
</dbReference>
<protein>
    <recommendedName>
        <fullName evidence="4">CMP/dCMP-type deaminase domain-containing protein</fullName>
    </recommendedName>
</protein>
<gene>
    <name evidence="5" type="ORF">BOTBODRAFT_50868</name>
</gene>
<feature type="region of interest" description="Disordered" evidence="3">
    <location>
        <begin position="203"/>
        <end position="234"/>
    </location>
</feature>
<dbReference type="GO" id="GO:0005634">
    <property type="term" value="C:nucleus"/>
    <property type="evidence" value="ECO:0007669"/>
    <property type="project" value="TreeGrafter"/>
</dbReference>
<dbReference type="InterPro" id="IPR002125">
    <property type="entry name" value="CMP_dCMP_dom"/>
</dbReference>
<dbReference type="STRING" id="930990.A0A067N1L6"/>
<evidence type="ECO:0000256" key="2">
    <source>
        <dbReference type="ARBA" id="ARBA00038160"/>
    </source>
</evidence>
<evidence type="ECO:0000313" key="5">
    <source>
        <dbReference type="EMBL" id="KDQ20810.1"/>
    </source>
</evidence>
<dbReference type="HOGENOM" id="CLU_013817_0_0_1"/>
<dbReference type="AlphaFoldDB" id="A0A067N1L6"/>
<evidence type="ECO:0000256" key="1">
    <source>
        <dbReference type="ARBA" id="ARBA00022694"/>
    </source>
</evidence>
<dbReference type="Gene3D" id="3.40.140.10">
    <property type="entry name" value="Cytidine Deaminase, domain 2"/>
    <property type="match status" value="1"/>
</dbReference>
<evidence type="ECO:0000256" key="3">
    <source>
        <dbReference type="SAM" id="MobiDB-lite"/>
    </source>
</evidence>
<dbReference type="GO" id="GO:0005737">
    <property type="term" value="C:cytoplasm"/>
    <property type="evidence" value="ECO:0007669"/>
    <property type="project" value="TreeGrafter"/>
</dbReference>
<organism evidence="5 6">
    <name type="scientific">Botryobasidium botryosum (strain FD-172 SS1)</name>
    <dbReference type="NCBI Taxonomy" id="930990"/>
    <lineage>
        <taxon>Eukaryota</taxon>
        <taxon>Fungi</taxon>
        <taxon>Dikarya</taxon>
        <taxon>Basidiomycota</taxon>
        <taxon>Agaricomycotina</taxon>
        <taxon>Agaricomycetes</taxon>
        <taxon>Cantharellales</taxon>
        <taxon>Botryobasidiaceae</taxon>
        <taxon>Botryobasidium</taxon>
    </lineage>
</organism>
<evidence type="ECO:0000313" key="6">
    <source>
        <dbReference type="Proteomes" id="UP000027195"/>
    </source>
</evidence>
<feature type="domain" description="CMP/dCMP-type deaminase" evidence="4">
    <location>
        <begin position="137"/>
        <end position="282"/>
    </location>
</feature>